<feature type="transmembrane region" description="Helical" evidence="2">
    <location>
        <begin position="937"/>
        <end position="958"/>
    </location>
</feature>
<feature type="region of interest" description="Disordered" evidence="1">
    <location>
        <begin position="18"/>
        <end position="54"/>
    </location>
</feature>
<feature type="region of interest" description="Disordered" evidence="1">
    <location>
        <begin position="578"/>
        <end position="608"/>
    </location>
</feature>
<keyword evidence="2" id="KW-0472">Membrane</keyword>
<feature type="region of interest" description="Disordered" evidence="1">
    <location>
        <begin position="67"/>
        <end position="221"/>
    </location>
</feature>
<feature type="region of interest" description="Disordered" evidence="1">
    <location>
        <begin position="726"/>
        <end position="828"/>
    </location>
</feature>
<feature type="compositionally biased region" description="Basic and acidic residues" evidence="1">
    <location>
        <begin position="153"/>
        <end position="169"/>
    </location>
</feature>
<feature type="compositionally biased region" description="Low complexity" evidence="1">
    <location>
        <begin position="325"/>
        <end position="342"/>
    </location>
</feature>
<reference evidence="4" key="1">
    <citation type="journal article" date="2021" name="G3 (Bethesda)">
        <title>Chromosome assembled and annotated genome sequence of Aspergillus flavus NRRL 3357.</title>
        <authorList>
            <person name="Skerker J.M."/>
            <person name="Pianalto K.M."/>
            <person name="Mondo S.J."/>
            <person name="Yang K."/>
            <person name="Arkin A.P."/>
            <person name="Keller N.P."/>
            <person name="Grigoriev I.V."/>
            <person name="Louise Glass N.L."/>
        </authorList>
    </citation>
    <scope>NUCLEOTIDE SEQUENCE [LARGE SCALE GENOMIC DNA]</scope>
    <source>
        <strain evidence="4">ATCC 200026 / FGSC A1120 / IAM 13836 / NRRL 3357 / JCM 12722 / SRRC 167</strain>
    </source>
</reference>
<feature type="compositionally biased region" description="Basic and acidic residues" evidence="1">
    <location>
        <begin position="598"/>
        <end position="608"/>
    </location>
</feature>
<keyword evidence="4" id="KW-1185">Reference proteome</keyword>
<feature type="compositionally biased region" description="Low complexity" evidence="1">
    <location>
        <begin position="736"/>
        <end position="747"/>
    </location>
</feature>
<evidence type="ECO:0000256" key="2">
    <source>
        <dbReference type="SAM" id="Phobius"/>
    </source>
</evidence>
<feature type="region of interest" description="Disordered" evidence="1">
    <location>
        <begin position="235"/>
        <end position="344"/>
    </location>
</feature>
<feature type="compositionally biased region" description="Polar residues" evidence="1">
    <location>
        <begin position="312"/>
        <end position="324"/>
    </location>
</feature>
<dbReference type="VEuPathDB" id="FungiDB:AFLA_005757"/>
<keyword evidence="2" id="KW-0812">Transmembrane</keyword>
<feature type="compositionally biased region" description="Polar residues" evidence="1">
    <location>
        <begin position="654"/>
        <end position="676"/>
    </location>
</feature>
<feature type="compositionally biased region" description="Basic and acidic residues" evidence="1">
    <location>
        <begin position="39"/>
        <end position="54"/>
    </location>
</feature>
<feature type="compositionally biased region" description="Basic and acidic residues" evidence="1">
    <location>
        <begin position="183"/>
        <end position="221"/>
    </location>
</feature>
<feature type="compositionally biased region" description="Polar residues" evidence="1">
    <location>
        <begin position="102"/>
        <end position="120"/>
    </location>
</feature>
<feature type="compositionally biased region" description="Basic and acidic residues" evidence="1">
    <location>
        <begin position="536"/>
        <end position="548"/>
    </location>
</feature>
<feature type="compositionally biased region" description="Polar residues" evidence="1">
    <location>
        <begin position="249"/>
        <end position="260"/>
    </location>
</feature>
<accession>A0A7U2MMG0</accession>
<dbReference type="Proteomes" id="UP000596276">
    <property type="component" value="Chromosome 3"/>
</dbReference>
<proteinExistence type="predicted"/>
<feature type="compositionally biased region" description="Basic and acidic residues" evidence="1">
    <location>
        <begin position="298"/>
        <end position="311"/>
    </location>
</feature>
<keyword evidence="2" id="KW-1133">Transmembrane helix</keyword>
<feature type="region of interest" description="Disordered" evidence="1">
    <location>
        <begin position="651"/>
        <end position="690"/>
    </location>
</feature>
<feature type="compositionally biased region" description="Basic and acidic residues" evidence="1">
    <location>
        <begin position="578"/>
        <end position="590"/>
    </location>
</feature>
<evidence type="ECO:0000313" key="3">
    <source>
        <dbReference type="EMBL" id="QRD86447.1"/>
    </source>
</evidence>
<dbReference type="VEuPathDB" id="FungiDB:F9C07_2220973"/>
<feature type="region of interest" description="Disordered" evidence="1">
    <location>
        <begin position="385"/>
        <end position="449"/>
    </location>
</feature>
<organism evidence="3 4">
    <name type="scientific">Aspergillus flavus (strain ATCC 200026 / FGSC A1120 / IAM 13836 / NRRL 3357 / JCM 12722 / SRRC 167)</name>
    <dbReference type="NCBI Taxonomy" id="332952"/>
    <lineage>
        <taxon>Eukaryota</taxon>
        <taxon>Fungi</taxon>
        <taxon>Dikarya</taxon>
        <taxon>Ascomycota</taxon>
        <taxon>Pezizomycotina</taxon>
        <taxon>Eurotiomycetes</taxon>
        <taxon>Eurotiomycetidae</taxon>
        <taxon>Eurotiales</taxon>
        <taxon>Aspergillaceae</taxon>
        <taxon>Aspergillus</taxon>
        <taxon>Aspergillus subgen. Circumdati</taxon>
    </lineage>
</organism>
<feature type="compositionally biased region" description="Basic residues" evidence="1">
    <location>
        <begin position="23"/>
        <end position="32"/>
    </location>
</feature>
<feature type="compositionally biased region" description="Low complexity" evidence="1">
    <location>
        <begin position="756"/>
        <end position="767"/>
    </location>
</feature>
<feature type="region of interest" description="Disordered" evidence="1">
    <location>
        <begin position="533"/>
        <end position="557"/>
    </location>
</feature>
<feature type="compositionally biased region" description="Basic and acidic residues" evidence="1">
    <location>
        <begin position="805"/>
        <end position="828"/>
    </location>
</feature>
<protein>
    <submittedName>
        <fullName evidence="3">NTP binding protein</fullName>
    </submittedName>
</protein>
<sequence length="995" mass="110799">MFSRTLFANALSCFNEPSASLSHGKRLRRRSNHIPPSHTQEKPRFSRKEWVSRRAEPDLRVESVSLPHRSKMEGHIPLPKGHLLNLQPRARNGRRTKFSDQGAENEQNGAHPTGTDQKSAGSKIGTPETPQTLLRRGKATKLPMPRAFADNGTEQKREASVTPQKKEQNIKVQGQMKRSPGASDRESPNSTDKEREQYWRKVRGKFDRESPTASRNKDKQKDYCQEAYRKIISLASSPKHEIAKHKQKTASPATRGQRVSEQGAKPRTKIAGPTIGCQGSPVSHTKGHSGNQDGSQASKDKLTGRETHDTPPQRSPVKTDNTTDSSIHSHPSISPVSGPSSSMTEWEDRFVVNMPSAKDPNPPTMSVEQIVEFQKSIENVHKDGETMLDPDALPSPRTTSPEDNPNLPDHERKQLSTLDGQDSRSSRSAETGEQPATCPSGHNRYYSPDEVGKQRFSTIWEESTSRIKQKVSDANPDGSFLGCREIKGPYDKNPDEILLFSSTNERPRVVDVSTPMAKPRDWKKIITPTHTTTAVSEEKTVAQEERKPAFQSSKHAQCSKQSPKTMCHETICQRQDKAETPAHVSGKENTNHAAHAARTQDQRKSHGDDVFIITPTITRTMVTTGEARGATPKRSGIPPRIAGETIKDVRTKPQMHSSPSGLRRATQNSWERSNATWPAPSFSRDTPMKNAPVTQQGRAELGHMSAERRQAIRGYIRMPVMVKSRTENLGQRVHNTTPPKAPATSPKNDYQTPARSMSESSQSIPSSGHDISPAGSLTRDQRYPKAPAQTARIVEVAELDGLQVDDPKDERKTDHKEDDKSGGKYTHEEHLRSKVADLRADLQTSAVQADYRGLLNSITISLIMDIFILSAAQAHSLFTQIIDNRHSRTVLFKIALNCILNMVEHCLHVFRNLLHACSIYTTTGVWPRPSEKDLARFLTDLCQVVIYLGVLGSIMMLLGRAVEYVILIGSWIVWFVRPLGWFLSALGRVLQGMTN</sequence>
<feature type="compositionally biased region" description="Polar residues" evidence="1">
    <location>
        <begin position="280"/>
        <end position="297"/>
    </location>
</feature>
<dbReference type="EMBL" id="CP044620">
    <property type="protein sequence ID" value="QRD86447.1"/>
    <property type="molecule type" value="Genomic_DNA"/>
</dbReference>
<dbReference type="AlphaFoldDB" id="A0A7U2MMG0"/>
<evidence type="ECO:0000256" key="1">
    <source>
        <dbReference type="SAM" id="MobiDB-lite"/>
    </source>
</evidence>
<gene>
    <name evidence="3" type="ORF">F9C07_2220973</name>
</gene>
<name>A0A7U2MMG0_ASPFN</name>
<feature type="transmembrane region" description="Helical" evidence="2">
    <location>
        <begin position="964"/>
        <end position="986"/>
    </location>
</feature>
<evidence type="ECO:0000313" key="4">
    <source>
        <dbReference type="Proteomes" id="UP000596276"/>
    </source>
</evidence>